<dbReference type="GO" id="GO:0090529">
    <property type="term" value="P:cell septum assembly"/>
    <property type="evidence" value="ECO:0007669"/>
    <property type="project" value="InterPro"/>
</dbReference>
<keyword evidence="7 9" id="KW-0472">Membrane</keyword>
<keyword evidence="5 9" id="KW-0812">Transmembrane</keyword>
<dbReference type="PANTHER" id="PTHR35851:SF1">
    <property type="entry name" value="CELL DIVISION PROTEIN FTSQ"/>
    <property type="match status" value="1"/>
</dbReference>
<evidence type="ECO:0000313" key="12">
    <source>
        <dbReference type="Proteomes" id="UP000004291"/>
    </source>
</evidence>
<gene>
    <name evidence="9" type="primary">ftsQ</name>
    <name evidence="11" type="ORF">HPDFL43_13038</name>
</gene>
<evidence type="ECO:0000256" key="3">
    <source>
        <dbReference type="ARBA" id="ARBA00022519"/>
    </source>
</evidence>
<keyword evidence="4 9" id="KW-0132">Cell division</keyword>
<evidence type="ECO:0000256" key="6">
    <source>
        <dbReference type="ARBA" id="ARBA00022989"/>
    </source>
</evidence>
<dbReference type="GO" id="GO:0005886">
    <property type="term" value="C:plasma membrane"/>
    <property type="evidence" value="ECO:0007669"/>
    <property type="project" value="UniProtKB-SubCell"/>
</dbReference>
<evidence type="ECO:0000256" key="8">
    <source>
        <dbReference type="ARBA" id="ARBA00023306"/>
    </source>
</evidence>
<comment type="caution">
    <text evidence="11">The sequence shown here is derived from an EMBL/GenBank/DDBJ whole genome shotgun (WGS) entry which is preliminary data.</text>
</comment>
<protein>
    <recommendedName>
        <fullName evidence="9">Cell division protein FtsQ</fullName>
    </recommendedName>
</protein>
<dbReference type="InterPro" id="IPR045335">
    <property type="entry name" value="FtsQ_C_sf"/>
</dbReference>
<comment type="similarity">
    <text evidence="9">Belongs to the FtsQ/DivIB family. FtsQ subfamily.</text>
</comment>
<comment type="function">
    <text evidence="9">Essential cell division protein.</text>
</comment>
<dbReference type="GO" id="GO:0043093">
    <property type="term" value="P:FtsZ-dependent cytokinesis"/>
    <property type="evidence" value="ECO:0007669"/>
    <property type="project" value="UniProtKB-UniRule"/>
</dbReference>
<dbReference type="Proteomes" id="UP000004291">
    <property type="component" value="Chromosome"/>
</dbReference>
<dbReference type="GO" id="GO:0032153">
    <property type="term" value="C:cell division site"/>
    <property type="evidence" value="ECO:0007669"/>
    <property type="project" value="UniProtKB-UniRule"/>
</dbReference>
<reference evidence="11 12" key="2">
    <citation type="submission" date="2012-06" db="EMBL/GenBank/DDBJ databases">
        <authorList>
            <person name="Fiebig A."/>
        </authorList>
    </citation>
    <scope>NUCLEOTIDE SEQUENCE [LARGE SCALE GENOMIC DNA]</scope>
    <source>
        <strain evidence="11 12">DFL-43</strain>
    </source>
</reference>
<dbReference type="Pfam" id="PF03799">
    <property type="entry name" value="FtsQ_DivIB_C"/>
    <property type="match status" value="1"/>
</dbReference>
<dbReference type="Gene3D" id="3.10.20.310">
    <property type="entry name" value="membrane protein fhac"/>
    <property type="match status" value="1"/>
</dbReference>
<evidence type="ECO:0000256" key="7">
    <source>
        <dbReference type="ARBA" id="ARBA00023136"/>
    </source>
</evidence>
<dbReference type="eggNOG" id="COG1589">
    <property type="taxonomic scope" value="Bacteria"/>
</dbReference>
<reference evidence="11 12" key="1">
    <citation type="submission" date="2007-10" db="EMBL/GenBank/DDBJ databases">
        <authorList>
            <person name="Wagner-Dobler I."/>
            <person name="Ferriera S."/>
            <person name="Johnson J."/>
            <person name="Kravitz S."/>
            <person name="Beeson K."/>
            <person name="Sutton G."/>
            <person name="Rogers Y.-H."/>
            <person name="Friedman R."/>
            <person name="Frazier M."/>
            <person name="Venter J.C."/>
        </authorList>
    </citation>
    <scope>NUCLEOTIDE SEQUENCE [LARGE SCALE GENOMIC DNA]</scope>
    <source>
        <strain evidence="11 12">DFL-43</strain>
    </source>
</reference>
<evidence type="ECO:0000256" key="9">
    <source>
        <dbReference type="HAMAP-Rule" id="MF_00911"/>
    </source>
</evidence>
<feature type="domain" description="POTRA" evidence="10">
    <location>
        <begin position="92"/>
        <end position="160"/>
    </location>
</feature>
<evidence type="ECO:0000256" key="4">
    <source>
        <dbReference type="ARBA" id="ARBA00022618"/>
    </source>
</evidence>
<accession>A9DCB3</accession>
<keyword evidence="12" id="KW-1185">Reference proteome</keyword>
<evidence type="ECO:0000256" key="5">
    <source>
        <dbReference type="ARBA" id="ARBA00022692"/>
    </source>
</evidence>
<dbReference type="EMBL" id="ABIA03000004">
    <property type="protein sequence ID" value="EDQ32395.2"/>
    <property type="molecule type" value="Genomic_DNA"/>
</dbReference>
<dbReference type="HOGENOM" id="CLU_061141_2_0_5"/>
<dbReference type="InterPro" id="IPR005548">
    <property type="entry name" value="Cell_div_FtsQ/DivIB_C"/>
</dbReference>
<keyword evidence="2 9" id="KW-1003">Cell membrane</keyword>
<keyword evidence="3 9" id="KW-0997">Cell inner membrane</keyword>
<evidence type="ECO:0000256" key="2">
    <source>
        <dbReference type="ARBA" id="ARBA00022475"/>
    </source>
</evidence>
<keyword evidence="8 9" id="KW-0131">Cell cycle</keyword>
<dbReference type="PROSITE" id="PS51779">
    <property type="entry name" value="POTRA"/>
    <property type="match status" value="1"/>
</dbReference>
<dbReference type="InterPro" id="IPR013685">
    <property type="entry name" value="POTRA_FtsQ_type"/>
</dbReference>
<evidence type="ECO:0000259" key="10">
    <source>
        <dbReference type="PROSITE" id="PS51779"/>
    </source>
</evidence>
<dbReference type="HAMAP" id="MF_00911">
    <property type="entry name" value="FtsQ_subfam"/>
    <property type="match status" value="1"/>
</dbReference>
<dbReference type="InterPro" id="IPR026579">
    <property type="entry name" value="FtsQ"/>
</dbReference>
<dbReference type="STRING" id="411684.HPDFL43_13038"/>
<name>A9DCB3_HOEPD</name>
<keyword evidence="6 9" id="KW-1133">Transmembrane helix</keyword>
<evidence type="ECO:0000313" key="11">
    <source>
        <dbReference type="EMBL" id="EDQ32395.2"/>
    </source>
</evidence>
<dbReference type="Pfam" id="PF08478">
    <property type="entry name" value="POTRA_1"/>
    <property type="match status" value="1"/>
</dbReference>
<dbReference type="Gene3D" id="3.40.50.11690">
    <property type="entry name" value="Cell division protein FtsQ/DivIB"/>
    <property type="match status" value="1"/>
</dbReference>
<dbReference type="PANTHER" id="PTHR35851">
    <property type="entry name" value="CELL DIVISION PROTEIN FTSQ"/>
    <property type="match status" value="1"/>
</dbReference>
<proteinExistence type="inferred from homology"/>
<evidence type="ECO:0000256" key="1">
    <source>
        <dbReference type="ARBA" id="ARBA00004370"/>
    </source>
</evidence>
<organism evidence="11 12">
    <name type="scientific">Hoeflea phototrophica (strain DSM 17068 / NCIMB 14078 / DFL-43)</name>
    <dbReference type="NCBI Taxonomy" id="411684"/>
    <lineage>
        <taxon>Bacteria</taxon>
        <taxon>Pseudomonadati</taxon>
        <taxon>Pseudomonadota</taxon>
        <taxon>Alphaproteobacteria</taxon>
        <taxon>Hyphomicrobiales</taxon>
        <taxon>Rhizobiaceae</taxon>
        <taxon>Hoeflea</taxon>
    </lineage>
</organism>
<sequence length="312" mass="33804">MSPMTGTRAGANEAQTTRTSGRAAFPGAFVLPRILRRPVRAFAALASGRVTIRPHLGSVAAVVFLASTGLYGMETGGHTTTVTQALTSGVGFALEDVQVSGNVETSDIDILQQLGLDGSTSVVAIDAHAARQKLMELPWVTDAHVQKIYPRGLMVRLVERKAVGIWQHGDALSLIDVRGDVIAPLTGARHADLPLYVGLGADRHSDELEARLLFHPELRARVKAAIRIADRRWDLRLDNGVTISLPEDNVGEALKRFAAFDAGRDVLSRDITAVDLRLDDRIALRLSEAAFERRTQALEERAKLIKAAEKNS</sequence>
<comment type="subcellular location">
    <subcellularLocation>
        <location evidence="9">Cell inner membrane</location>
        <topology evidence="9">Single-pass type II membrane protein</topology>
    </subcellularLocation>
    <subcellularLocation>
        <location evidence="1">Membrane</location>
    </subcellularLocation>
    <text evidence="9">Localizes to the division septum.</text>
</comment>
<dbReference type="AlphaFoldDB" id="A9DCB3"/>
<dbReference type="InterPro" id="IPR034746">
    <property type="entry name" value="POTRA"/>
</dbReference>